<comment type="similarity">
    <text evidence="2">Belongs to the ETT1 family.</text>
</comment>
<proteinExistence type="inferred from homology"/>
<dbReference type="OrthoDB" id="5598057at2759"/>
<keyword evidence="5" id="KW-0539">Nucleus</keyword>
<accession>A0A1X2J0X8</accession>
<dbReference type="PANTHER" id="PTHR28290:SF1">
    <property type="entry name" value="ENHANCER OF TRANSLATION TERMINATION 1"/>
    <property type="match status" value="1"/>
</dbReference>
<evidence type="ECO:0000313" key="8">
    <source>
        <dbReference type="Proteomes" id="UP000193560"/>
    </source>
</evidence>
<evidence type="ECO:0000313" key="7">
    <source>
        <dbReference type="EMBL" id="ORZ24631.1"/>
    </source>
</evidence>
<organism evidence="7 8">
    <name type="scientific">Absidia repens</name>
    <dbReference type="NCBI Taxonomy" id="90262"/>
    <lineage>
        <taxon>Eukaryota</taxon>
        <taxon>Fungi</taxon>
        <taxon>Fungi incertae sedis</taxon>
        <taxon>Mucoromycota</taxon>
        <taxon>Mucoromycotina</taxon>
        <taxon>Mucoromycetes</taxon>
        <taxon>Mucorales</taxon>
        <taxon>Cunninghamellaceae</taxon>
        <taxon>Absidia</taxon>
    </lineage>
</organism>
<name>A0A1X2J0X8_9FUNG</name>
<dbReference type="GO" id="GO:2000640">
    <property type="term" value="P:positive regulation of SREBP signaling pathway"/>
    <property type="evidence" value="ECO:0007669"/>
    <property type="project" value="TreeGrafter"/>
</dbReference>
<evidence type="ECO:0000256" key="1">
    <source>
        <dbReference type="ARBA" id="ARBA00004123"/>
    </source>
</evidence>
<comment type="subcellular location">
    <subcellularLocation>
        <location evidence="1">Nucleus</location>
    </subcellularLocation>
</comment>
<dbReference type="PANTHER" id="PTHR28290">
    <property type="entry name" value="ENHANCER OF TRANSLATION TERMINATION 1"/>
    <property type="match status" value="1"/>
</dbReference>
<keyword evidence="8" id="KW-1185">Reference proteome</keyword>
<feature type="compositionally biased region" description="Basic residues" evidence="6">
    <location>
        <begin position="1"/>
        <end position="10"/>
    </location>
</feature>
<comment type="caution">
    <text evidence="7">The sequence shown here is derived from an EMBL/GenBank/DDBJ whole genome shotgun (WGS) entry which is preliminary data.</text>
</comment>
<evidence type="ECO:0000256" key="5">
    <source>
        <dbReference type="ARBA" id="ARBA00023242"/>
    </source>
</evidence>
<evidence type="ECO:0000256" key="2">
    <source>
        <dbReference type="ARBA" id="ARBA00007273"/>
    </source>
</evidence>
<dbReference type="InterPro" id="IPR011990">
    <property type="entry name" value="TPR-like_helical_dom_sf"/>
</dbReference>
<feature type="region of interest" description="Disordered" evidence="6">
    <location>
        <begin position="1"/>
        <end position="39"/>
    </location>
</feature>
<dbReference type="STRING" id="90262.A0A1X2J0X8"/>
<dbReference type="SUPFAM" id="SSF48452">
    <property type="entry name" value="TPR-like"/>
    <property type="match status" value="1"/>
</dbReference>
<keyword evidence="3" id="KW-0805">Transcription regulation</keyword>
<evidence type="ECO:0000256" key="4">
    <source>
        <dbReference type="ARBA" id="ARBA00023163"/>
    </source>
</evidence>
<gene>
    <name evidence="7" type="ORF">BCR42DRAFT_403338</name>
</gene>
<dbReference type="InterPro" id="IPR024318">
    <property type="entry name" value="Nro1/ETT1"/>
</dbReference>
<keyword evidence="4" id="KW-0804">Transcription</keyword>
<dbReference type="Proteomes" id="UP000193560">
    <property type="component" value="Unassembled WGS sequence"/>
</dbReference>
<evidence type="ECO:0000256" key="3">
    <source>
        <dbReference type="ARBA" id="ARBA00023015"/>
    </source>
</evidence>
<reference evidence="7 8" key="1">
    <citation type="submission" date="2016-07" db="EMBL/GenBank/DDBJ databases">
        <title>Pervasive Adenine N6-methylation of Active Genes in Fungi.</title>
        <authorList>
            <consortium name="DOE Joint Genome Institute"/>
            <person name="Mondo S.J."/>
            <person name="Dannebaum R.O."/>
            <person name="Kuo R.C."/>
            <person name="Labutti K."/>
            <person name="Haridas S."/>
            <person name="Kuo A."/>
            <person name="Salamov A."/>
            <person name="Ahrendt S.R."/>
            <person name="Lipzen A."/>
            <person name="Sullivan W."/>
            <person name="Andreopoulos W.B."/>
            <person name="Clum A."/>
            <person name="Lindquist E."/>
            <person name="Daum C."/>
            <person name="Ramamoorthy G.K."/>
            <person name="Gryganskyi A."/>
            <person name="Culley D."/>
            <person name="Magnuson J.K."/>
            <person name="James T.Y."/>
            <person name="O'Malley M.A."/>
            <person name="Stajich J.E."/>
            <person name="Spatafora J.W."/>
            <person name="Visel A."/>
            <person name="Grigoriev I.V."/>
        </authorList>
    </citation>
    <scope>NUCLEOTIDE SEQUENCE [LARGE SCALE GENOMIC DNA]</scope>
    <source>
        <strain evidence="7 8">NRRL 1336</strain>
    </source>
</reference>
<protein>
    <submittedName>
        <fullName evidence="7">Nuclear pore complex subunit Nro1-domain-containing protein</fullName>
    </submittedName>
</protein>
<evidence type="ECO:0000256" key="6">
    <source>
        <dbReference type="SAM" id="MobiDB-lite"/>
    </source>
</evidence>
<dbReference type="GO" id="GO:0005634">
    <property type="term" value="C:nucleus"/>
    <property type="evidence" value="ECO:0007669"/>
    <property type="project" value="UniProtKB-SubCell"/>
</dbReference>
<sequence>MAIEKKRPRGLKSSAASNKASSKKAKTEAGDNGSDIPENAQTVVIDKVVEEGDDVGEAAALFEDAVGKLEKNPTEALTLLRGTIHESDRILRNWESEQPLPPIFYYTYGSALYELGRLTEDEEFSPFLEAAEERLQDGFDHLKAGGDPTADQEVVNKMNISLGKIWLAKAAMSVDADSKDIPELALKALDTLDKTFTDSKVEPTLLLDVASIVQNHGDLYLILESRSKFTQWAEEIFKRVLQDDASNARALSEIGLHKLSLANYWLERMDEVENKGQVDQTKRTLEEENAYLAILEAKKYFINARDVLEKSGSLSPQTYTDLAETYLNEANLTMCTEEQRALYEKVVECIDQARTLADGSDYILPEGLEIFLDEWINDDKR</sequence>
<dbReference type="AlphaFoldDB" id="A0A1X2J0X8"/>
<dbReference type="EMBL" id="MCGE01000002">
    <property type="protein sequence ID" value="ORZ24631.1"/>
    <property type="molecule type" value="Genomic_DNA"/>
</dbReference>
<dbReference type="Pfam" id="PF12753">
    <property type="entry name" value="Nro1"/>
    <property type="match status" value="1"/>
</dbReference>